<evidence type="ECO:0000313" key="2">
    <source>
        <dbReference type="Proteomes" id="UP000054837"/>
    </source>
</evidence>
<accession>A0A0W8IGX1</accession>
<dbReference type="RefSeq" id="WP_058889697.1">
    <property type="nucleotide sequence ID" value="NZ_LQBL01000002.1"/>
</dbReference>
<dbReference type="Proteomes" id="UP000054837">
    <property type="component" value="Unassembled WGS sequence"/>
</dbReference>
<comment type="caution">
    <text evidence="1">The sequence shown here is derived from an EMBL/GenBank/DDBJ whole genome shotgun (WGS) entry which is preliminary data.</text>
</comment>
<dbReference type="AlphaFoldDB" id="A0A0W8IGX1"/>
<organism evidence="1 2">
    <name type="scientific">Serinicoccus chungangensis</name>
    <dbReference type="NCBI Taxonomy" id="767452"/>
    <lineage>
        <taxon>Bacteria</taxon>
        <taxon>Bacillati</taxon>
        <taxon>Actinomycetota</taxon>
        <taxon>Actinomycetes</taxon>
        <taxon>Micrococcales</taxon>
        <taxon>Ornithinimicrobiaceae</taxon>
        <taxon>Serinicoccus</taxon>
    </lineage>
</organism>
<protein>
    <submittedName>
        <fullName evidence="1">Uncharacterized protein</fullName>
    </submittedName>
</protein>
<reference evidence="1 2" key="1">
    <citation type="submission" date="2015-12" db="EMBL/GenBank/DDBJ databases">
        <title>Serinicoccus chungangenesis strain CD08_5 genome sequencing and assembly.</title>
        <authorList>
            <person name="Chander A.M."/>
            <person name="Kaur G."/>
            <person name="Nair G.R."/>
            <person name="Dhawan D.K."/>
            <person name="Kochhar R.K."/>
            <person name="Mayilraj S."/>
            <person name="Bhadada S.K."/>
        </authorList>
    </citation>
    <scope>NUCLEOTIDE SEQUENCE [LARGE SCALE GENOMIC DNA]</scope>
    <source>
        <strain evidence="1 2">CD08_5</strain>
    </source>
</reference>
<dbReference type="EMBL" id="LQBL01000002">
    <property type="protein sequence ID" value="KUG59220.1"/>
    <property type="molecule type" value="Genomic_DNA"/>
</dbReference>
<sequence>MARTALRFGLMRAAAVVLALVVLIVALLRREAAFLGLAVLVPFICVKGLLDARALLNVWWRLVVGRAF</sequence>
<proteinExistence type="predicted"/>
<gene>
    <name evidence="1" type="ORF">AVL62_05910</name>
</gene>
<keyword evidence="2" id="KW-1185">Reference proteome</keyword>
<name>A0A0W8IGX1_9MICO</name>
<evidence type="ECO:0000313" key="1">
    <source>
        <dbReference type="EMBL" id="KUG59220.1"/>
    </source>
</evidence>